<dbReference type="Proteomes" id="UP001190700">
    <property type="component" value="Unassembled WGS sequence"/>
</dbReference>
<dbReference type="AlphaFoldDB" id="A0AAE0F798"/>
<evidence type="ECO:0000256" key="1">
    <source>
        <dbReference type="SAM" id="MobiDB-lite"/>
    </source>
</evidence>
<proteinExistence type="predicted"/>
<comment type="caution">
    <text evidence="2">The sequence shown here is derived from an EMBL/GenBank/DDBJ whole genome shotgun (WGS) entry which is preliminary data.</text>
</comment>
<organism evidence="2 3">
    <name type="scientific">Cymbomonas tetramitiformis</name>
    <dbReference type="NCBI Taxonomy" id="36881"/>
    <lineage>
        <taxon>Eukaryota</taxon>
        <taxon>Viridiplantae</taxon>
        <taxon>Chlorophyta</taxon>
        <taxon>Pyramimonadophyceae</taxon>
        <taxon>Pyramimonadales</taxon>
        <taxon>Pyramimonadaceae</taxon>
        <taxon>Cymbomonas</taxon>
    </lineage>
</organism>
<reference evidence="2 3" key="1">
    <citation type="journal article" date="2015" name="Genome Biol. Evol.">
        <title>Comparative Genomics of a Bacterivorous Green Alga Reveals Evolutionary Causalities and Consequences of Phago-Mixotrophic Mode of Nutrition.</title>
        <authorList>
            <person name="Burns J.A."/>
            <person name="Paasch A."/>
            <person name="Narechania A."/>
            <person name="Kim E."/>
        </authorList>
    </citation>
    <scope>NUCLEOTIDE SEQUENCE [LARGE SCALE GENOMIC DNA]</scope>
    <source>
        <strain evidence="2 3">PLY_AMNH</strain>
    </source>
</reference>
<feature type="region of interest" description="Disordered" evidence="1">
    <location>
        <begin position="61"/>
        <end position="105"/>
    </location>
</feature>
<gene>
    <name evidence="2" type="ORF">CYMTET_36146</name>
</gene>
<dbReference type="EMBL" id="LGRX02023328">
    <property type="protein sequence ID" value="KAK3254646.1"/>
    <property type="molecule type" value="Genomic_DNA"/>
</dbReference>
<keyword evidence="3" id="KW-1185">Reference proteome</keyword>
<evidence type="ECO:0000313" key="2">
    <source>
        <dbReference type="EMBL" id="KAK3254646.1"/>
    </source>
</evidence>
<protein>
    <submittedName>
        <fullName evidence="2">Uncharacterized protein</fullName>
    </submittedName>
</protein>
<accession>A0AAE0F798</accession>
<evidence type="ECO:0000313" key="3">
    <source>
        <dbReference type="Proteomes" id="UP001190700"/>
    </source>
</evidence>
<sequence length="105" mass="11606">MSWDQVVVTEDSHDAGFRRRPMARWAEDGSVAKARGGKGAVFNRCLTSKQIELDLAAIQAATPTSHEHKRTRTREPGQQAHKRGRADTSPSRAPSHVNGFKQSVE</sequence>
<name>A0AAE0F798_9CHLO</name>